<dbReference type="InterPro" id="IPR000847">
    <property type="entry name" value="LysR_HTH_N"/>
</dbReference>
<organism evidence="6 7">
    <name type="scientific">Acidimangrovimonas pyrenivorans</name>
    <dbReference type="NCBI Taxonomy" id="2030798"/>
    <lineage>
        <taxon>Bacteria</taxon>
        <taxon>Pseudomonadati</taxon>
        <taxon>Pseudomonadota</taxon>
        <taxon>Alphaproteobacteria</taxon>
        <taxon>Rhodobacterales</taxon>
        <taxon>Paracoccaceae</taxon>
        <taxon>Acidimangrovimonas</taxon>
    </lineage>
</organism>
<dbReference type="Gene3D" id="1.10.10.10">
    <property type="entry name" value="Winged helix-like DNA-binding domain superfamily/Winged helix DNA-binding domain"/>
    <property type="match status" value="1"/>
</dbReference>
<dbReference type="InterPro" id="IPR036388">
    <property type="entry name" value="WH-like_DNA-bd_sf"/>
</dbReference>
<protein>
    <submittedName>
        <fullName evidence="6">LysR family transcriptional regulator</fullName>
    </submittedName>
</protein>
<keyword evidence="4" id="KW-0804">Transcription</keyword>
<dbReference type="InterPro" id="IPR050950">
    <property type="entry name" value="HTH-type_LysR_regulators"/>
</dbReference>
<reference evidence="7" key="1">
    <citation type="journal article" date="2019" name="Int. J. Syst. Evol. Microbiol.">
        <title>The Global Catalogue of Microorganisms (GCM) 10K type strain sequencing project: providing services to taxonomists for standard genome sequencing and annotation.</title>
        <authorList>
            <consortium name="The Broad Institute Genomics Platform"/>
            <consortium name="The Broad Institute Genome Sequencing Center for Infectious Disease"/>
            <person name="Wu L."/>
            <person name="Ma J."/>
        </authorList>
    </citation>
    <scope>NUCLEOTIDE SEQUENCE [LARGE SCALE GENOMIC DNA]</scope>
    <source>
        <strain evidence="7">KCTC 62192</strain>
    </source>
</reference>
<dbReference type="InterPro" id="IPR036390">
    <property type="entry name" value="WH_DNA-bd_sf"/>
</dbReference>
<dbReference type="Gene3D" id="3.40.190.290">
    <property type="match status" value="1"/>
</dbReference>
<proteinExistence type="inferred from homology"/>
<dbReference type="PRINTS" id="PR00039">
    <property type="entry name" value="HTHLYSR"/>
</dbReference>
<dbReference type="Pfam" id="PF03466">
    <property type="entry name" value="LysR_substrate"/>
    <property type="match status" value="1"/>
</dbReference>
<name>A0ABV7AJM4_9RHOB</name>
<dbReference type="PANTHER" id="PTHR30419:SF8">
    <property type="entry name" value="NITROGEN ASSIMILATION TRANSCRIPTIONAL ACTIVATOR-RELATED"/>
    <property type="match status" value="1"/>
</dbReference>
<gene>
    <name evidence="6" type="ORF">ACFOES_15975</name>
</gene>
<feature type="domain" description="HTH lysR-type" evidence="5">
    <location>
        <begin position="11"/>
        <end position="68"/>
    </location>
</feature>
<comment type="similarity">
    <text evidence="1">Belongs to the LysR transcriptional regulatory family.</text>
</comment>
<dbReference type="InterPro" id="IPR005119">
    <property type="entry name" value="LysR_subst-bd"/>
</dbReference>
<dbReference type="RefSeq" id="WP_377834337.1">
    <property type="nucleotide sequence ID" value="NZ_JBHRSK010000014.1"/>
</dbReference>
<evidence type="ECO:0000313" key="7">
    <source>
        <dbReference type="Proteomes" id="UP001595443"/>
    </source>
</evidence>
<keyword evidence="7" id="KW-1185">Reference proteome</keyword>
<accession>A0ABV7AJM4</accession>
<comment type="caution">
    <text evidence="6">The sequence shown here is derived from an EMBL/GenBank/DDBJ whole genome shotgun (WGS) entry which is preliminary data.</text>
</comment>
<dbReference type="SUPFAM" id="SSF53850">
    <property type="entry name" value="Periplasmic binding protein-like II"/>
    <property type="match status" value="1"/>
</dbReference>
<keyword evidence="2" id="KW-0805">Transcription regulation</keyword>
<dbReference type="Proteomes" id="UP001595443">
    <property type="component" value="Unassembled WGS sequence"/>
</dbReference>
<evidence type="ECO:0000256" key="3">
    <source>
        <dbReference type="ARBA" id="ARBA00023125"/>
    </source>
</evidence>
<keyword evidence="3" id="KW-0238">DNA-binding</keyword>
<evidence type="ECO:0000256" key="2">
    <source>
        <dbReference type="ARBA" id="ARBA00023015"/>
    </source>
</evidence>
<evidence type="ECO:0000313" key="6">
    <source>
        <dbReference type="EMBL" id="MFC2969599.1"/>
    </source>
</evidence>
<evidence type="ECO:0000259" key="5">
    <source>
        <dbReference type="PROSITE" id="PS50931"/>
    </source>
</evidence>
<dbReference type="PROSITE" id="PS50931">
    <property type="entry name" value="HTH_LYSR"/>
    <property type="match status" value="1"/>
</dbReference>
<sequence>MSDPRNLATRLQLRHLRLIEAIAAHRQLSLAAQALALTQPAASRTLAEVETLVGAPLFDRHPRGMTLTPVGEGLARHARNILDELGHAVEAVEKLRLGTGGVVRIGAVTGAAVGYVVPAIRLLKLTVPDVELHIDVANSQSLLTGLEAMRYDMILGRLRPEADPGEFTIQRARGEQVRFLAHRDNRFAGRARLDLAELAGSDWVMQGPGSPIRRAVEEAFLDLGAPVPWRVTNTASLLMTLALLRNPDVVTPVSHEVADLLTATQTDLSRLNVTEPVHVAPYSLITLKSRHLSPAAMRCRDLLSDILLRQREKAQAG</sequence>
<dbReference type="EMBL" id="JBHRSK010000014">
    <property type="protein sequence ID" value="MFC2969599.1"/>
    <property type="molecule type" value="Genomic_DNA"/>
</dbReference>
<evidence type="ECO:0000256" key="4">
    <source>
        <dbReference type="ARBA" id="ARBA00023163"/>
    </source>
</evidence>
<dbReference type="Pfam" id="PF00126">
    <property type="entry name" value="HTH_1"/>
    <property type="match status" value="1"/>
</dbReference>
<dbReference type="PANTHER" id="PTHR30419">
    <property type="entry name" value="HTH-TYPE TRANSCRIPTIONAL REGULATOR YBHD"/>
    <property type="match status" value="1"/>
</dbReference>
<evidence type="ECO:0000256" key="1">
    <source>
        <dbReference type="ARBA" id="ARBA00009437"/>
    </source>
</evidence>
<dbReference type="SUPFAM" id="SSF46785">
    <property type="entry name" value="Winged helix' DNA-binding domain"/>
    <property type="match status" value="1"/>
</dbReference>